<dbReference type="PANTHER" id="PTHR11276">
    <property type="entry name" value="DNA POLYMERASE TYPE-X FAMILY MEMBER"/>
    <property type="match status" value="1"/>
</dbReference>
<gene>
    <name evidence="19" type="ORF">BN7_3734</name>
</gene>
<dbReference type="SUPFAM" id="SSF47802">
    <property type="entry name" value="DNA polymerase beta, N-terminal domain-like"/>
    <property type="match status" value="1"/>
</dbReference>
<dbReference type="EC" id="2.7.7.7" evidence="17"/>
<keyword evidence="12 17" id="KW-0234">DNA repair</keyword>
<dbReference type="Pfam" id="PF14791">
    <property type="entry name" value="DNA_pol_B_thumb"/>
    <property type="match status" value="1"/>
</dbReference>
<keyword evidence="9 17" id="KW-0227">DNA damage</keyword>
<dbReference type="GO" id="GO:0006260">
    <property type="term" value="P:DNA replication"/>
    <property type="evidence" value="ECO:0007669"/>
    <property type="project" value="UniProtKB-KW"/>
</dbReference>
<evidence type="ECO:0000256" key="6">
    <source>
        <dbReference type="ARBA" id="ARBA00022695"/>
    </source>
</evidence>
<keyword evidence="6 17" id="KW-0548">Nucleotidyltransferase</keyword>
<dbReference type="Gene3D" id="3.30.460.10">
    <property type="entry name" value="Beta Polymerase, domain 2"/>
    <property type="match status" value="1"/>
</dbReference>
<dbReference type="CDD" id="cd00141">
    <property type="entry name" value="NT_POLXc"/>
    <property type="match status" value="1"/>
</dbReference>
<evidence type="ECO:0000256" key="16">
    <source>
        <dbReference type="PIRSR" id="PIRSR622312-50"/>
    </source>
</evidence>
<dbReference type="Proteomes" id="UP000009328">
    <property type="component" value="Unassembled WGS sequence"/>
</dbReference>
<dbReference type="GO" id="GO:0005634">
    <property type="term" value="C:nucleus"/>
    <property type="evidence" value="ECO:0007669"/>
    <property type="project" value="UniProtKB-SubCell"/>
</dbReference>
<dbReference type="InParanoid" id="K0KG88"/>
<comment type="function">
    <text evidence="17">DNA polymerase that functions in several pathways of DNA repair. Involved in base excision repair (BER) responsible for repair of lesions that give rise to abasic (AP) sites in DNA. Also contributes to DNA double-strand break repair by non-homologous end joining and homologous recombination. Has both template-dependent and template-independent (terminal transferase) DNA polymerase activities. Has also a 5'-deoxyribose-5-phosphate lyase (dRP lyase) activity.</text>
</comment>
<comment type="caution">
    <text evidence="19">The sequence shown here is derived from an EMBL/GenBank/DDBJ whole genome shotgun (WGS) entry which is preliminary data.</text>
</comment>
<evidence type="ECO:0000259" key="18">
    <source>
        <dbReference type="PROSITE" id="PS50172"/>
    </source>
</evidence>
<dbReference type="InterPro" id="IPR010996">
    <property type="entry name" value="HHH_MUS81"/>
</dbReference>
<dbReference type="InterPro" id="IPR019843">
    <property type="entry name" value="DNA_pol-X_BS"/>
</dbReference>
<evidence type="ECO:0000256" key="14">
    <source>
        <dbReference type="ARBA" id="ARBA00023242"/>
    </source>
</evidence>
<dbReference type="Gene3D" id="3.40.50.10190">
    <property type="entry name" value="BRCT domain"/>
    <property type="match status" value="1"/>
</dbReference>
<evidence type="ECO:0000256" key="2">
    <source>
        <dbReference type="ARBA" id="ARBA00004123"/>
    </source>
</evidence>
<keyword evidence="4" id="KW-0237">DNA synthesis</keyword>
<evidence type="ECO:0000256" key="11">
    <source>
        <dbReference type="ARBA" id="ARBA00023125"/>
    </source>
</evidence>
<dbReference type="GO" id="GO:0003887">
    <property type="term" value="F:DNA-directed DNA polymerase activity"/>
    <property type="evidence" value="ECO:0007669"/>
    <property type="project" value="UniProtKB-UniRule"/>
</dbReference>
<dbReference type="Gene3D" id="3.30.210.10">
    <property type="entry name" value="DNA polymerase, thumb domain"/>
    <property type="match status" value="1"/>
</dbReference>
<dbReference type="InterPro" id="IPR027421">
    <property type="entry name" value="DNA_pol_lamdba_lyase_dom_sf"/>
</dbReference>
<dbReference type="InterPro" id="IPR037160">
    <property type="entry name" value="DNA_Pol_thumb_sf"/>
</dbReference>
<dbReference type="InterPro" id="IPR018944">
    <property type="entry name" value="DNA_pol_lambd_fingers_domain"/>
</dbReference>
<keyword evidence="5 17" id="KW-0808">Transferase</keyword>
<dbReference type="InterPro" id="IPR029398">
    <property type="entry name" value="PolB_thumb"/>
</dbReference>
<reference evidence="19 20" key="1">
    <citation type="journal article" date="2012" name="Eukaryot. Cell">
        <title>Draft genome sequence of Wickerhamomyces ciferrii NRRL Y-1031 F-60-10.</title>
        <authorList>
            <person name="Schneider J."/>
            <person name="Andrea H."/>
            <person name="Blom J."/>
            <person name="Jaenicke S."/>
            <person name="Ruckert C."/>
            <person name="Schorsch C."/>
            <person name="Szczepanowski R."/>
            <person name="Farwick M."/>
            <person name="Goesmann A."/>
            <person name="Puhler A."/>
            <person name="Schaffer S."/>
            <person name="Tauch A."/>
            <person name="Kohler T."/>
            <person name="Brinkrolf K."/>
        </authorList>
    </citation>
    <scope>NUCLEOTIDE SEQUENCE [LARGE SCALE GENOMIC DNA]</scope>
    <source>
        <strain evidence="20">ATCC 14091 / BCRC 22168 / CBS 111 / JCM 3599 / NBRC 0793 / NRRL Y-1031 F-60-10</strain>
    </source>
</reference>
<keyword evidence="10 17" id="KW-0239">DNA-directed DNA polymerase</keyword>
<organism evidence="19 20">
    <name type="scientific">Wickerhamomyces ciferrii (strain ATCC 14091 / BCRC 22168 / CBS 111 / JCM 3599 / NBRC 0793 / NRRL Y-1031 F-60-10)</name>
    <name type="common">Yeast</name>
    <name type="synonym">Pichia ciferrii</name>
    <dbReference type="NCBI Taxonomy" id="1206466"/>
    <lineage>
        <taxon>Eukaryota</taxon>
        <taxon>Fungi</taxon>
        <taxon>Dikarya</taxon>
        <taxon>Ascomycota</taxon>
        <taxon>Saccharomycotina</taxon>
        <taxon>Saccharomycetes</taxon>
        <taxon>Phaffomycetales</taxon>
        <taxon>Wickerhamomycetaceae</taxon>
        <taxon>Wickerhamomyces</taxon>
    </lineage>
</organism>
<dbReference type="FunCoup" id="K0KG88">
    <property type="interactions" value="289"/>
</dbReference>
<keyword evidence="14 17" id="KW-0539">Nucleus</keyword>
<feature type="active site" description="Nucleophile; Schiff-base intermediate with DNA; for 5'-dRP lyase activity" evidence="16">
    <location>
        <position position="215"/>
    </location>
</feature>
<dbReference type="GO" id="GO:0046872">
    <property type="term" value="F:metal ion binding"/>
    <property type="evidence" value="ECO:0007669"/>
    <property type="project" value="UniProtKB-UniRule"/>
</dbReference>
<dbReference type="EMBL" id="CAIF01000111">
    <property type="protein sequence ID" value="CCH44175.1"/>
    <property type="molecule type" value="Genomic_DNA"/>
</dbReference>
<comment type="catalytic activity">
    <reaction evidence="15 17">
        <text>DNA(n) + a 2'-deoxyribonucleoside 5'-triphosphate = DNA(n+1) + diphosphate</text>
        <dbReference type="Rhea" id="RHEA:22508"/>
        <dbReference type="Rhea" id="RHEA-COMP:17339"/>
        <dbReference type="Rhea" id="RHEA-COMP:17340"/>
        <dbReference type="ChEBI" id="CHEBI:33019"/>
        <dbReference type="ChEBI" id="CHEBI:61560"/>
        <dbReference type="ChEBI" id="CHEBI:173112"/>
        <dbReference type="EC" id="2.7.7.7"/>
    </reaction>
</comment>
<dbReference type="GO" id="GO:0016829">
    <property type="term" value="F:lyase activity"/>
    <property type="evidence" value="ECO:0007669"/>
    <property type="project" value="UniProtKB-KW"/>
</dbReference>
<dbReference type="SUPFAM" id="SSF52113">
    <property type="entry name" value="BRCT domain"/>
    <property type="match status" value="1"/>
</dbReference>
<proteinExistence type="inferred from homology"/>
<dbReference type="GO" id="GO:0006303">
    <property type="term" value="P:double-strand break repair via nonhomologous end joining"/>
    <property type="evidence" value="ECO:0007669"/>
    <property type="project" value="TreeGrafter"/>
</dbReference>
<dbReference type="SUPFAM" id="SSF81301">
    <property type="entry name" value="Nucleotidyltransferase"/>
    <property type="match status" value="1"/>
</dbReference>
<feature type="domain" description="BRCT" evidence="18">
    <location>
        <begin position="12"/>
        <end position="114"/>
    </location>
</feature>
<evidence type="ECO:0000256" key="3">
    <source>
        <dbReference type="ARBA" id="ARBA00008323"/>
    </source>
</evidence>
<evidence type="ECO:0000313" key="20">
    <source>
        <dbReference type="Proteomes" id="UP000009328"/>
    </source>
</evidence>
<dbReference type="InterPro" id="IPR036420">
    <property type="entry name" value="BRCT_dom_sf"/>
</dbReference>
<keyword evidence="20" id="KW-1185">Reference proteome</keyword>
<evidence type="ECO:0000256" key="9">
    <source>
        <dbReference type="ARBA" id="ARBA00022763"/>
    </source>
</evidence>
<dbReference type="Pfam" id="PF10391">
    <property type="entry name" value="DNA_pol_lambd_f"/>
    <property type="match status" value="1"/>
</dbReference>
<protein>
    <recommendedName>
        <fullName evidence="17">DNA polymerase</fullName>
        <ecNumber evidence="17">2.7.7.7</ecNumber>
    </recommendedName>
</protein>
<dbReference type="Gene3D" id="1.10.150.110">
    <property type="entry name" value="DNA polymerase beta, N-terminal domain-like"/>
    <property type="match status" value="1"/>
</dbReference>
<keyword evidence="13" id="KW-0456">Lyase</keyword>
<dbReference type="eggNOG" id="KOG2534">
    <property type="taxonomic scope" value="Eukaryota"/>
</dbReference>
<evidence type="ECO:0000256" key="10">
    <source>
        <dbReference type="ARBA" id="ARBA00022932"/>
    </source>
</evidence>
<dbReference type="SUPFAM" id="SSF81585">
    <property type="entry name" value="PsbU/PolX domain-like"/>
    <property type="match status" value="1"/>
</dbReference>
<evidence type="ECO:0000313" key="19">
    <source>
        <dbReference type="EMBL" id="CCH44175.1"/>
    </source>
</evidence>
<dbReference type="PROSITE" id="PS50172">
    <property type="entry name" value="BRCT"/>
    <property type="match status" value="1"/>
</dbReference>
<dbReference type="PRINTS" id="PR00869">
    <property type="entry name" value="DNAPOLX"/>
</dbReference>
<dbReference type="FunFam" id="1.10.150.20:FF:000010">
    <property type="entry name" value="DNA polymerase lambda"/>
    <property type="match status" value="1"/>
</dbReference>
<name>K0KG88_WICCF</name>
<comment type="similarity">
    <text evidence="3 17">Belongs to the DNA polymerase type-X family.</text>
</comment>
<evidence type="ECO:0000256" key="8">
    <source>
        <dbReference type="ARBA" id="ARBA00022723"/>
    </source>
</evidence>
<dbReference type="InterPro" id="IPR022312">
    <property type="entry name" value="DNA_pol_X"/>
</dbReference>
<evidence type="ECO:0000256" key="7">
    <source>
        <dbReference type="ARBA" id="ARBA00022705"/>
    </source>
</evidence>
<dbReference type="PROSITE" id="PS00522">
    <property type="entry name" value="DNA_POLYMERASE_X"/>
    <property type="match status" value="1"/>
</dbReference>
<dbReference type="InterPro" id="IPR028207">
    <property type="entry name" value="DNA_pol_B_palm_palm"/>
</dbReference>
<keyword evidence="11" id="KW-0238">DNA-binding</keyword>
<dbReference type="InterPro" id="IPR002008">
    <property type="entry name" value="DNA_pol_X_beta-like"/>
</dbReference>
<dbReference type="SMART" id="SM00483">
    <property type="entry name" value="POLXc"/>
    <property type="match status" value="1"/>
</dbReference>
<comment type="subcellular location">
    <subcellularLocation>
        <location evidence="2 17">Nucleus</location>
    </subcellularLocation>
</comment>
<dbReference type="Pfam" id="PF14792">
    <property type="entry name" value="DNA_pol_B_palm"/>
    <property type="match status" value="1"/>
</dbReference>
<dbReference type="STRING" id="1206466.K0KG88"/>
<dbReference type="AlphaFoldDB" id="K0KG88"/>
<evidence type="ECO:0000256" key="5">
    <source>
        <dbReference type="ARBA" id="ARBA00022679"/>
    </source>
</evidence>
<comment type="cofactor">
    <cofactor evidence="1">
        <name>Mn(2+)</name>
        <dbReference type="ChEBI" id="CHEBI:29035"/>
    </cofactor>
</comment>
<dbReference type="Gene3D" id="1.10.150.20">
    <property type="entry name" value="5' to 3' exonuclease, C-terminal subdomain"/>
    <property type="match status" value="1"/>
</dbReference>
<dbReference type="InterPro" id="IPR001357">
    <property type="entry name" value="BRCT_dom"/>
</dbReference>
<dbReference type="GO" id="GO:0003677">
    <property type="term" value="F:DNA binding"/>
    <property type="evidence" value="ECO:0007669"/>
    <property type="project" value="UniProtKB-UniRule"/>
</dbReference>
<dbReference type="InterPro" id="IPR002054">
    <property type="entry name" value="DNA-dir_DNA_pol_X"/>
</dbReference>
<evidence type="ECO:0000256" key="17">
    <source>
        <dbReference type="RuleBase" id="RU366014"/>
    </source>
</evidence>
<evidence type="ECO:0000256" key="12">
    <source>
        <dbReference type="ARBA" id="ARBA00023204"/>
    </source>
</evidence>
<evidence type="ECO:0000256" key="15">
    <source>
        <dbReference type="ARBA" id="ARBA00049244"/>
    </source>
</evidence>
<evidence type="ECO:0000256" key="4">
    <source>
        <dbReference type="ARBA" id="ARBA00022634"/>
    </source>
</evidence>
<keyword evidence="8" id="KW-0479">Metal-binding</keyword>
<dbReference type="PRINTS" id="PR00870">
    <property type="entry name" value="DNAPOLXBETA"/>
</dbReference>
<sequence length="530" mass="60466">MNRSGQVLSKMSKTYLFDGLEFLFIPNINSSKVTFTRKNLARNGGASVAKKFDQDTTTHVLVDTKVYLTKDKISAGLKNAKVPKTFQPGKILNQTWLVDSIEQQKLLDTKEYIIKLDELKPETRKESPASKQHIENLQKQETKEKLIAESSTGNPNERTIFLLNQMAEERLLQGEHFKAKAYKNAINALNNTGDFISDANEALRLKGIGVSVAQKIEEIVKTNTLSSLNEIKSDKEHQVSKLFMGIHGVGPVSAKKWYNDGLRTLEDVSQKPDLTSNQTLGLKYYDEWLERIPRDECTLHNEFMSDLVSQIDPLVQFTIGGSYRRGSPTCGDVDFIITKPNADNEEMKEILEKILVKIEQVGYLKCSLQKKHSTKFLSGCALPPNYASRLPEYSEGKWGKCRRIDFLMVPWKERGAAFIYFTGNDYFNRLIRLKAVKNGLVLNESGLFKRIKYVQGKNVEDKTMLIESFSEKKIFKLLGFKYVPPEQRNFGANNPPSKLGKHLDQFRIDHKYFDKVVKEEIIDDDVIEVD</sequence>
<accession>K0KG88</accession>
<dbReference type="InterPro" id="IPR043519">
    <property type="entry name" value="NT_sf"/>
</dbReference>
<dbReference type="Pfam" id="PF14716">
    <property type="entry name" value="HHH_8"/>
    <property type="match status" value="1"/>
</dbReference>
<dbReference type="PANTHER" id="PTHR11276:SF28">
    <property type="entry name" value="DNA POLYMERASE LAMBDA"/>
    <property type="match status" value="1"/>
</dbReference>
<evidence type="ECO:0000256" key="13">
    <source>
        <dbReference type="ARBA" id="ARBA00023239"/>
    </source>
</evidence>
<keyword evidence="7" id="KW-0235">DNA replication</keyword>
<evidence type="ECO:0000256" key="1">
    <source>
        <dbReference type="ARBA" id="ARBA00001936"/>
    </source>
</evidence>
<dbReference type="HOGENOM" id="CLU_008698_3_1_1"/>